<reference evidence="1 2" key="1">
    <citation type="submission" date="2017-02" db="EMBL/GenBank/DDBJ databases">
        <title>Genomes of Trichoderma spp. with biocontrol activity.</title>
        <authorList>
            <person name="Gardiner D."/>
            <person name="Kazan K."/>
            <person name="Vos C."/>
            <person name="Harvey P."/>
        </authorList>
    </citation>
    <scope>NUCLEOTIDE SEQUENCE [LARGE SCALE GENOMIC DNA]</scope>
    <source>
        <strain evidence="1 2">A5MH</strain>
    </source>
</reference>
<accession>A0A2K0TG71</accession>
<dbReference type="AlphaFoldDB" id="A0A2K0TG71"/>
<sequence>MDGRLVQFKGKPVTYKDGQPGIKEFNGTWTRIWFPNGPPGYNRDTELALEEYSDTVKAQWNKFGQTGTFADGLMPELPPPRVCTRWDF</sequence>
<dbReference type="Proteomes" id="UP000236546">
    <property type="component" value="Unassembled WGS sequence"/>
</dbReference>
<dbReference type="CDD" id="cd23954">
    <property type="entry name" value="AMO1_CTD"/>
    <property type="match status" value="1"/>
</dbReference>
<proteinExistence type="predicted"/>
<evidence type="ECO:0000313" key="2">
    <source>
        <dbReference type="Proteomes" id="UP000236546"/>
    </source>
</evidence>
<organism evidence="1 2">
    <name type="scientific">Trichoderma gamsii</name>
    <dbReference type="NCBI Taxonomy" id="398673"/>
    <lineage>
        <taxon>Eukaryota</taxon>
        <taxon>Fungi</taxon>
        <taxon>Dikarya</taxon>
        <taxon>Ascomycota</taxon>
        <taxon>Pezizomycotina</taxon>
        <taxon>Sordariomycetes</taxon>
        <taxon>Hypocreomycetidae</taxon>
        <taxon>Hypocreales</taxon>
        <taxon>Hypocreaceae</taxon>
        <taxon>Trichoderma</taxon>
    </lineage>
</organism>
<comment type="caution">
    <text evidence="1">The sequence shown here is derived from an EMBL/GenBank/DDBJ whole genome shotgun (WGS) entry which is preliminary data.</text>
</comment>
<evidence type="ECO:0000313" key="1">
    <source>
        <dbReference type="EMBL" id="PNP44519.1"/>
    </source>
</evidence>
<name>A0A2K0TG71_9HYPO</name>
<dbReference type="EMBL" id="MTYH01000029">
    <property type="protein sequence ID" value="PNP44519.1"/>
    <property type="molecule type" value="Genomic_DNA"/>
</dbReference>
<dbReference type="OrthoDB" id="20729at2759"/>
<gene>
    <name evidence="1" type="ORF">TGAMA5MH_03648</name>
</gene>
<protein>
    <submittedName>
        <fullName evidence="1">Uncharacterized protein</fullName>
    </submittedName>
</protein>